<dbReference type="PRINTS" id="PR00411">
    <property type="entry name" value="PNDRDTASEI"/>
</dbReference>
<dbReference type="InterPro" id="IPR036188">
    <property type="entry name" value="FAD/NAD-bd_sf"/>
</dbReference>
<dbReference type="Pfam" id="PF00890">
    <property type="entry name" value="FAD_binding_2"/>
    <property type="match status" value="1"/>
</dbReference>
<dbReference type="AlphaFoldDB" id="A0A927PMB7"/>
<evidence type="ECO:0000256" key="11">
    <source>
        <dbReference type="ARBA" id="ARBA00048305"/>
    </source>
</evidence>
<dbReference type="GO" id="GO:0008734">
    <property type="term" value="F:L-aspartate oxidase activity"/>
    <property type="evidence" value="ECO:0007669"/>
    <property type="project" value="UniProtKB-UniRule"/>
</dbReference>
<dbReference type="Gene3D" id="3.50.50.60">
    <property type="entry name" value="FAD/NAD(P)-binding domain"/>
    <property type="match status" value="1"/>
</dbReference>
<evidence type="ECO:0000256" key="7">
    <source>
        <dbReference type="ARBA" id="ARBA00022642"/>
    </source>
</evidence>
<comment type="function">
    <text evidence="10">Catalyzes the oxidation of L-aspartate to iminoaspartate, the first step in the de novo biosynthesis of NAD(+).</text>
</comment>
<sequence>MTIPARDWECAADVVVVGAGIAGLTTALGARERGLRVVVVAATTTGTATALAQGGVAVVDGGDPLDSPGLHVADTIAAGAGLVEPRAAQMVVAYGAAAVATLVQRGARFDHDANGTLRRTMEGGHSRPRIIHAGGDATGAEIQRALGRAAHHEHPGIVVLGGSTVTDLAVQAGVVAGAKVEDATGAIGIIHAPAVVLATGGLGQLYEVTTNPLGSRGDGIDLALRAGAAVADMEFVQFHPTMLYLPRTSGTCPLISEAVRGEGAVLRDHDGQRVTAPARGGDLAPRDIVARAIADRMARTNTQHVYLDARHVEGFAQRFPTITRLCRSEGIEPARDLIPVAPGAHYHCGGISTDRSGRTTVPGLFAVGEVARTGLHGANRLASNSLLEAAVMGDRVAEAIAAEDHVPGRARRRGGSLHRATVEWPACAPSTMPLADIPLRAVQGLMSRHAGVVRDEVGLEHAAGRLEDAWHGPALVARAIVHAALHRRETRGCHTRSDHPRSDPAAARSTTIRFADGMIITDDLEVPVHA</sequence>
<comment type="cofactor">
    <cofactor evidence="1 13">
        <name>FAD</name>
        <dbReference type="ChEBI" id="CHEBI:57692"/>
    </cofactor>
</comment>
<dbReference type="InterPro" id="IPR005288">
    <property type="entry name" value="NadB"/>
</dbReference>
<dbReference type="GO" id="GO:0033765">
    <property type="term" value="F:steroid dehydrogenase activity, acting on the CH-CH group of donors"/>
    <property type="evidence" value="ECO:0007669"/>
    <property type="project" value="UniProtKB-ARBA"/>
</dbReference>
<dbReference type="InterPro" id="IPR037099">
    <property type="entry name" value="Fum_R/Succ_DH_flav-like_C_sf"/>
</dbReference>
<dbReference type="InterPro" id="IPR003953">
    <property type="entry name" value="FAD-dep_OxRdtase_2_FAD-bd"/>
</dbReference>
<dbReference type="RefSeq" id="WP_192038744.1">
    <property type="nucleotide sequence ID" value="NZ_JACYWE010000003.1"/>
</dbReference>
<comment type="caution">
    <text evidence="16">The sequence shown here is derived from an EMBL/GenBank/DDBJ whole genome shotgun (WGS) entry which is preliminary data.</text>
</comment>
<evidence type="ECO:0000256" key="10">
    <source>
        <dbReference type="ARBA" id="ARBA00029426"/>
    </source>
</evidence>
<evidence type="ECO:0000256" key="4">
    <source>
        <dbReference type="ARBA" id="ARBA00012173"/>
    </source>
</evidence>
<dbReference type="Gene3D" id="3.90.700.10">
    <property type="entry name" value="Succinate dehydrogenase/fumarate reductase flavoprotein, catalytic domain"/>
    <property type="match status" value="1"/>
</dbReference>
<evidence type="ECO:0000256" key="6">
    <source>
        <dbReference type="ARBA" id="ARBA00022630"/>
    </source>
</evidence>
<gene>
    <name evidence="16" type="primary">nadB</name>
    <name evidence="16" type="ORF">HT102_07390</name>
</gene>
<dbReference type="PANTHER" id="PTHR42716">
    <property type="entry name" value="L-ASPARTATE OXIDASE"/>
    <property type="match status" value="1"/>
</dbReference>
<dbReference type="FunFam" id="3.90.700.10:FF:000002">
    <property type="entry name" value="L-aspartate oxidase"/>
    <property type="match status" value="1"/>
</dbReference>
<evidence type="ECO:0000256" key="5">
    <source>
        <dbReference type="ARBA" id="ARBA00021901"/>
    </source>
</evidence>
<keyword evidence="9 13" id="KW-0560">Oxidoreductase</keyword>
<dbReference type="Proteomes" id="UP000642993">
    <property type="component" value="Unassembled WGS sequence"/>
</dbReference>
<keyword evidence="7 13" id="KW-0662">Pyridine nucleotide biosynthesis</keyword>
<evidence type="ECO:0000256" key="1">
    <source>
        <dbReference type="ARBA" id="ARBA00001974"/>
    </source>
</evidence>
<dbReference type="Pfam" id="PF02910">
    <property type="entry name" value="Succ_DH_flav_C"/>
    <property type="match status" value="1"/>
</dbReference>
<comment type="similarity">
    <text evidence="3 13">Belongs to the FAD-dependent oxidoreductase 2 family. NadB subfamily.</text>
</comment>
<feature type="domain" description="Fumarate reductase/succinate dehydrogenase flavoprotein-like C-terminal" evidence="15">
    <location>
        <begin position="476"/>
        <end position="511"/>
    </location>
</feature>
<evidence type="ECO:0000313" key="17">
    <source>
        <dbReference type="Proteomes" id="UP000642993"/>
    </source>
</evidence>
<evidence type="ECO:0000256" key="12">
    <source>
        <dbReference type="NCBIfam" id="TIGR00551"/>
    </source>
</evidence>
<dbReference type="InterPro" id="IPR015939">
    <property type="entry name" value="Fum_Rdtase/Succ_DH_flav-like_C"/>
</dbReference>
<keyword evidence="6 13" id="KW-0285">Flavoprotein</keyword>
<dbReference type="PRINTS" id="PR00368">
    <property type="entry name" value="FADPNR"/>
</dbReference>
<protein>
    <recommendedName>
        <fullName evidence="5 12">L-aspartate oxidase</fullName>
        <ecNumber evidence="4 12">1.4.3.16</ecNumber>
    </recommendedName>
</protein>
<dbReference type="SUPFAM" id="SSF56425">
    <property type="entry name" value="Succinate dehydrogenase/fumarate reductase flavoprotein, catalytic domain"/>
    <property type="match status" value="1"/>
</dbReference>
<evidence type="ECO:0000256" key="2">
    <source>
        <dbReference type="ARBA" id="ARBA00004950"/>
    </source>
</evidence>
<feature type="domain" description="FAD-dependent oxidoreductase 2 FAD-binding" evidence="14">
    <location>
        <begin position="13"/>
        <end position="386"/>
    </location>
</feature>
<dbReference type="GO" id="GO:0034628">
    <property type="term" value="P:'de novo' NAD+ biosynthetic process from L-aspartate"/>
    <property type="evidence" value="ECO:0007669"/>
    <property type="project" value="TreeGrafter"/>
</dbReference>
<evidence type="ECO:0000259" key="15">
    <source>
        <dbReference type="Pfam" id="PF02910"/>
    </source>
</evidence>
<evidence type="ECO:0000259" key="14">
    <source>
        <dbReference type="Pfam" id="PF00890"/>
    </source>
</evidence>
<evidence type="ECO:0000313" key="16">
    <source>
        <dbReference type="EMBL" id="MBD8506302.1"/>
    </source>
</evidence>
<evidence type="ECO:0000256" key="9">
    <source>
        <dbReference type="ARBA" id="ARBA00023002"/>
    </source>
</evidence>
<organism evidence="16 17">
    <name type="scientific">Lolliginicoccus lacisalsi</name>
    <dbReference type="NCBI Taxonomy" id="2742202"/>
    <lineage>
        <taxon>Bacteria</taxon>
        <taxon>Bacillati</taxon>
        <taxon>Actinomycetota</taxon>
        <taxon>Actinomycetes</taxon>
        <taxon>Mycobacteriales</taxon>
        <taxon>Hoyosellaceae</taxon>
        <taxon>Lolliginicoccus</taxon>
    </lineage>
</organism>
<name>A0A927PMB7_9ACTN</name>
<dbReference type="SUPFAM" id="SSF46977">
    <property type="entry name" value="Succinate dehydrogenase/fumarate reductase flavoprotein C-terminal domain"/>
    <property type="match status" value="1"/>
</dbReference>
<comment type="pathway">
    <text evidence="2 13">Cofactor biosynthesis; NAD(+) biosynthesis; iminoaspartate from L-aspartate (oxidase route): step 1/1.</text>
</comment>
<keyword evidence="8 13" id="KW-0274">FAD</keyword>
<comment type="catalytic activity">
    <reaction evidence="11">
        <text>L-aspartate + O2 = iminosuccinate + H2O2</text>
        <dbReference type="Rhea" id="RHEA:25876"/>
        <dbReference type="ChEBI" id="CHEBI:15379"/>
        <dbReference type="ChEBI" id="CHEBI:16240"/>
        <dbReference type="ChEBI" id="CHEBI:29991"/>
        <dbReference type="ChEBI" id="CHEBI:77875"/>
        <dbReference type="EC" id="1.4.3.16"/>
    </reaction>
    <physiologicalReaction direction="left-to-right" evidence="11">
        <dbReference type="Rhea" id="RHEA:25877"/>
    </physiologicalReaction>
</comment>
<dbReference type="GO" id="GO:0005737">
    <property type="term" value="C:cytoplasm"/>
    <property type="evidence" value="ECO:0007669"/>
    <property type="project" value="UniProtKB-SubCell"/>
</dbReference>
<dbReference type="InterPro" id="IPR027477">
    <property type="entry name" value="Succ_DH/fumarate_Rdtase_cat_sf"/>
</dbReference>
<dbReference type="PANTHER" id="PTHR42716:SF2">
    <property type="entry name" value="L-ASPARTATE OXIDASE, CHLOROPLASTIC"/>
    <property type="match status" value="1"/>
</dbReference>
<evidence type="ECO:0000256" key="3">
    <source>
        <dbReference type="ARBA" id="ARBA00008562"/>
    </source>
</evidence>
<reference evidence="16" key="1">
    <citation type="submission" date="2020-09" db="EMBL/GenBank/DDBJ databases">
        <title>Hoyosella lacisalsi sp. nov., a halotolerant actinobacterium isolated from soil of Lake Gudzhirganskoe.</title>
        <authorList>
            <person name="Yang Q."/>
            <person name="Guo P.Y."/>
            <person name="Liu S.W."/>
            <person name="Li F.N."/>
            <person name="Sun C.H."/>
        </authorList>
    </citation>
    <scope>NUCLEOTIDE SEQUENCE</scope>
    <source>
        <strain evidence="16">G463</strain>
    </source>
</reference>
<keyword evidence="17" id="KW-1185">Reference proteome</keyword>
<comment type="subcellular location">
    <subcellularLocation>
        <location evidence="13">Cytoplasm</location>
    </subcellularLocation>
</comment>
<dbReference type="SUPFAM" id="SSF51905">
    <property type="entry name" value="FAD/NAD(P)-binding domain"/>
    <property type="match status" value="1"/>
</dbReference>
<dbReference type="Gene3D" id="1.20.58.100">
    <property type="entry name" value="Fumarate reductase/succinate dehydrogenase flavoprotein-like, C-terminal domain"/>
    <property type="match status" value="1"/>
</dbReference>
<dbReference type="EMBL" id="JACYWE010000003">
    <property type="protein sequence ID" value="MBD8506302.1"/>
    <property type="molecule type" value="Genomic_DNA"/>
</dbReference>
<dbReference type="NCBIfam" id="TIGR00551">
    <property type="entry name" value="nadB"/>
    <property type="match status" value="1"/>
</dbReference>
<evidence type="ECO:0000256" key="8">
    <source>
        <dbReference type="ARBA" id="ARBA00022827"/>
    </source>
</evidence>
<accession>A0A927PMB7</accession>
<evidence type="ECO:0000256" key="13">
    <source>
        <dbReference type="RuleBase" id="RU362049"/>
    </source>
</evidence>
<proteinExistence type="inferred from homology"/>
<dbReference type="EC" id="1.4.3.16" evidence="4 12"/>